<organism evidence="1 2">
    <name type="scientific">Nicotiana tabacum</name>
    <name type="common">Common tobacco</name>
    <dbReference type="NCBI Taxonomy" id="4097"/>
    <lineage>
        <taxon>Eukaryota</taxon>
        <taxon>Viridiplantae</taxon>
        <taxon>Streptophyta</taxon>
        <taxon>Embryophyta</taxon>
        <taxon>Tracheophyta</taxon>
        <taxon>Spermatophyta</taxon>
        <taxon>Magnoliopsida</taxon>
        <taxon>eudicotyledons</taxon>
        <taxon>Gunneridae</taxon>
        <taxon>Pentapetalae</taxon>
        <taxon>asterids</taxon>
        <taxon>lamiids</taxon>
        <taxon>Solanales</taxon>
        <taxon>Solanaceae</taxon>
        <taxon>Nicotianoideae</taxon>
        <taxon>Nicotianeae</taxon>
        <taxon>Nicotiana</taxon>
    </lineage>
</organism>
<reference evidence="1" key="1">
    <citation type="journal article" date="2014" name="Nat. Commun.">
        <title>The tobacco genome sequence and its comparison with those of tomato and potato.</title>
        <authorList>
            <person name="Sierro N."/>
            <person name="Battey J.N."/>
            <person name="Ouadi S."/>
            <person name="Bakaher N."/>
            <person name="Bovet L."/>
            <person name="Willig A."/>
            <person name="Goepfert S."/>
            <person name="Peitsch M.C."/>
            <person name="Ivanov N.V."/>
        </authorList>
    </citation>
    <scope>NUCLEOTIDE SEQUENCE [LARGE SCALE GENOMIC DNA]</scope>
</reference>
<name>A0AC58SRV0_TOBAC</name>
<sequence length="227" mass="25098">MQNVEASNRVITGILSVCGRLAYVLVDPGSTLSYVSPYFCVEFGKTPEKLGVLFEVSIPIGESVKVEYIFRNCIITVQGRETLADLNLLDVVDFDIIAGMDWLSSCHATVDCHTKTVKFSFIGEDPIIIRGEVGTPVGNFISYLKARKLMSNGCLAYLAHVRDMKVGSPVLESVPIVKEFSDVFPDDLPRIPPDREIEFGIDTLPVTQPISIPPYRMAPSELNELKK</sequence>
<evidence type="ECO:0000313" key="2">
    <source>
        <dbReference type="RefSeq" id="XP_075087689.1"/>
    </source>
</evidence>
<dbReference type="Proteomes" id="UP000790787">
    <property type="component" value="Chromosome 15"/>
</dbReference>
<proteinExistence type="predicted"/>
<reference evidence="2" key="2">
    <citation type="submission" date="2025-08" db="UniProtKB">
        <authorList>
            <consortium name="RefSeq"/>
        </authorList>
    </citation>
    <scope>IDENTIFICATION</scope>
    <source>
        <tissue evidence="2">Leaf</tissue>
    </source>
</reference>
<accession>A0AC58SRV0</accession>
<gene>
    <name evidence="2" type="primary">LOC142169689</name>
</gene>
<protein>
    <submittedName>
        <fullName evidence="2">Uncharacterized protein LOC142169689</fullName>
    </submittedName>
</protein>
<dbReference type="RefSeq" id="XP_075087689.1">
    <property type="nucleotide sequence ID" value="XM_075231588.1"/>
</dbReference>
<evidence type="ECO:0000313" key="1">
    <source>
        <dbReference type="Proteomes" id="UP000790787"/>
    </source>
</evidence>
<keyword evidence="1" id="KW-1185">Reference proteome</keyword>